<evidence type="ECO:0000256" key="1">
    <source>
        <dbReference type="SAM" id="Phobius"/>
    </source>
</evidence>
<dbReference type="Proteomes" id="UP000234840">
    <property type="component" value="Unassembled WGS sequence"/>
</dbReference>
<name>A0A2N5Q011_MEDGN</name>
<dbReference type="Pfam" id="PF12666">
    <property type="entry name" value="PrgI"/>
    <property type="match status" value="1"/>
</dbReference>
<keyword evidence="1" id="KW-0812">Transmembrane</keyword>
<dbReference type="EMBL" id="NIHW01000016">
    <property type="protein sequence ID" value="PLT87008.1"/>
    <property type="molecule type" value="Genomic_DNA"/>
</dbReference>
<protein>
    <submittedName>
        <fullName evidence="2">PrgI family protein</fullName>
    </submittedName>
</protein>
<organism evidence="2 3">
    <name type="scientific">Mediterraneibacter gnavus</name>
    <name type="common">Ruminococcus gnavus</name>
    <dbReference type="NCBI Taxonomy" id="33038"/>
    <lineage>
        <taxon>Bacteria</taxon>
        <taxon>Bacillati</taxon>
        <taxon>Bacillota</taxon>
        <taxon>Clostridia</taxon>
        <taxon>Lachnospirales</taxon>
        <taxon>Lachnospiraceae</taxon>
        <taxon>Mediterraneibacter</taxon>
    </lineage>
</organism>
<gene>
    <name evidence="2" type="ORF">CDL20_07710</name>
</gene>
<proteinExistence type="predicted"/>
<dbReference type="InterPro" id="IPR024414">
    <property type="entry name" value="Uncharacterised_PrgI"/>
</dbReference>
<comment type="caution">
    <text evidence="2">The sequence shown here is derived from an EMBL/GenBank/DDBJ whole genome shotgun (WGS) entry which is preliminary data.</text>
</comment>
<reference evidence="2 3" key="1">
    <citation type="journal article" date="2017" name="Genome Med.">
        <title>A novel Ruminococcus gnavus clade enriched in inflammatory bowel disease patients.</title>
        <authorList>
            <person name="Hall A.B."/>
            <person name="Yassour M."/>
            <person name="Sauk J."/>
            <person name="Garner A."/>
            <person name="Jiang X."/>
            <person name="Arthur T."/>
            <person name="Lagoudas G.K."/>
            <person name="Vatanen T."/>
            <person name="Fornelos N."/>
            <person name="Wilson R."/>
            <person name="Bertha M."/>
            <person name="Cohen M."/>
            <person name="Garber J."/>
            <person name="Khalili H."/>
            <person name="Gevers D."/>
            <person name="Ananthakrishnan A.N."/>
            <person name="Kugathasan S."/>
            <person name="Lander E.S."/>
            <person name="Blainey P."/>
            <person name="Vlamakis H."/>
            <person name="Xavier R.J."/>
            <person name="Huttenhower C."/>
        </authorList>
    </citation>
    <scope>NUCLEOTIDE SEQUENCE [LARGE SCALE GENOMIC DNA]</scope>
    <source>
        <strain evidence="2 3">RJX1128</strain>
    </source>
</reference>
<evidence type="ECO:0000313" key="3">
    <source>
        <dbReference type="Proteomes" id="UP000234840"/>
    </source>
</evidence>
<keyword evidence="1" id="KW-0472">Membrane</keyword>
<feature type="transmembrane region" description="Helical" evidence="1">
    <location>
        <begin position="26"/>
        <end position="43"/>
    </location>
</feature>
<dbReference type="RefSeq" id="WP_101882412.1">
    <property type="nucleotide sequence ID" value="NZ_NIHW01000016.1"/>
</dbReference>
<feature type="transmembrane region" description="Helical" evidence="1">
    <location>
        <begin position="49"/>
        <end position="69"/>
    </location>
</feature>
<keyword evidence="1" id="KW-1133">Transmembrane helix</keyword>
<sequence length="138" mass="15811">MAYVQVPKDLTKVKTKVMFNLTKRQLICFGLAGVTAVPVYFLSRGLLGNTMAAMAMIVIAMPFFMFAMYEKDGRPLEKILMNMIQVKFKRPGIRPYKTENFYAVIQKEIYEKEVLGIGKEDYEGVRNKQKKRAGKNKG</sequence>
<dbReference type="AlphaFoldDB" id="A0A2N5Q011"/>
<accession>A0A2N5Q011</accession>
<evidence type="ECO:0000313" key="2">
    <source>
        <dbReference type="EMBL" id="PLT87008.1"/>
    </source>
</evidence>